<keyword evidence="1" id="KW-1133">Transmembrane helix</keyword>
<feature type="transmembrane region" description="Helical" evidence="1">
    <location>
        <begin position="54"/>
        <end position="78"/>
    </location>
</feature>
<name>A0A9Q3YNS9_9GAMM</name>
<keyword evidence="1" id="KW-0812">Transmembrane</keyword>
<dbReference type="RefSeq" id="WP_204427833.1">
    <property type="nucleotide sequence ID" value="NZ_ARXL01000120.1"/>
</dbReference>
<gene>
    <name evidence="2" type="ORF">LL252_16480</name>
</gene>
<reference evidence="2" key="1">
    <citation type="submission" date="2021-10" db="EMBL/GenBank/DDBJ databases">
        <title>The diversity and Nitrogen Metabolism of Culturable Nitrate-Utilizing Bacteria Within the Oxygen Minimum Zone of the Changjiang (Yangtze River)Estuary.</title>
        <authorList>
            <person name="Zhang D."/>
            <person name="Zheng J."/>
            <person name="Liu S."/>
            <person name="He W."/>
        </authorList>
    </citation>
    <scope>NUCLEOTIDE SEQUENCE</scope>
    <source>
        <strain evidence="2">FXH-223</strain>
    </source>
</reference>
<dbReference type="EMBL" id="JAJGNA010000030">
    <property type="protein sequence ID" value="MCC4310169.1"/>
    <property type="molecule type" value="Genomic_DNA"/>
</dbReference>
<evidence type="ECO:0000313" key="2">
    <source>
        <dbReference type="EMBL" id="MCC4310169.1"/>
    </source>
</evidence>
<evidence type="ECO:0008006" key="4">
    <source>
        <dbReference type="Google" id="ProtNLM"/>
    </source>
</evidence>
<organism evidence="2 3">
    <name type="scientific">Alloalcanivorax marinus</name>
    <dbReference type="NCBI Taxonomy" id="1177169"/>
    <lineage>
        <taxon>Bacteria</taxon>
        <taxon>Pseudomonadati</taxon>
        <taxon>Pseudomonadota</taxon>
        <taxon>Gammaproteobacteria</taxon>
        <taxon>Oceanospirillales</taxon>
        <taxon>Alcanivoracaceae</taxon>
        <taxon>Alloalcanivorax</taxon>
    </lineage>
</organism>
<sequence>MKAILRSAGEVAENVLAPVTARPLLARTLGLLLTVALYAGGIAAVMAVSGEARIPVLLFAVYFLPAVLRAWLQLYWLVRDDVRGWRRRHGRTGKAF</sequence>
<feature type="transmembrane region" description="Helical" evidence="1">
    <location>
        <begin position="29"/>
        <end position="48"/>
    </location>
</feature>
<accession>A0A9Q3YNS9</accession>
<proteinExistence type="predicted"/>
<keyword evidence="1" id="KW-0472">Membrane</keyword>
<dbReference type="Proteomes" id="UP001108027">
    <property type="component" value="Unassembled WGS sequence"/>
</dbReference>
<protein>
    <recommendedName>
        <fullName evidence="4">Transmembrane protein</fullName>
    </recommendedName>
</protein>
<evidence type="ECO:0000313" key="3">
    <source>
        <dbReference type="Proteomes" id="UP001108027"/>
    </source>
</evidence>
<evidence type="ECO:0000256" key="1">
    <source>
        <dbReference type="SAM" id="Phobius"/>
    </source>
</evidence>
<comment type="caution">
    <text evidence="2">The sequence shown here is derived from an EMBL/GenBank/DDBJ whole genome shotgun (WGS) entry which is preliminary data.</text>
</comment>
<keyword evidence="3" id="KW-1185">Reference proteome</keyword>
<dbReference type="AlphaFoldDB" id="A0A9Q3YNS9"/>